<dbReference type="EMBL" id="BIFR01000002">
    <property type="protein sequence ID" value="GCE15907.1"/>
    <property type="molecule type" value="Genomic_DNA"/>
</dbReference>
<protein>
    <recommendedName>
        <fullName evidence="6">Galactose oxidase</fullName>
    </recommendedName>
</protein>
<evidence type="ECO:0000256" key="1">
    <source>
        <dbReference type="ARBA" id="ARBA00022441"/>
    </source>
</evidence>
<dbReference type="Pfam" id="PF24681">
    <property type="entry name" value="Kelch_KLHDC2_KLHL20_DRC7"/>
    <property type="match status" value="1"/>
</dbReference>
<reference evidence="5" key="1">
    <citation type="submission" date="2018-12" db="EMBL/GenBank/DDBJ databases">
        <title>Tengunoibacter tsumagoiensis gen. nov., sp. nov., Dictyobacter kobayashii sp. nov., D. alpinus sp. nov., and D. joshuensis sp. nov. and description of Dictyobacteraceae fam. nov. within the order Ktedonobacterales isolated from Tengu-no-mugimeshi.</title>
        <authorList>
            <person name="Wang C.M."/>
            <person name="Zheng Y."/>
            <person name="Sakai Y."/>
            <person name="Toyoda A."/>
            <person name="Minakuchi Y."/>
            <person name="Abe K."/>
            <person name="Yokota A."/>
            <person name="Yabe S."/>
        </authorList>
    </citation>
    <scope>NUCLEOTIDE SEQUENCE [LARGE SCALE GENOMIC DNA]</scope>
    <source>
        <strain evidence="5">Uno3</strain>
    </source>
</reference>
<keyword evidence="1" id="KW-0880">Kelch repeat</keyword>
<evidence type="ECO:0000256" key="3">
    <source>
        <dbReference type="SAM" id="MobiDB-lite"/>
    </source>
</evidence>
<evidence type="ECO:0000313" key="4">
    <source>
        <dbReference type="EMBL" id="GCE15907.1"/>
    </source>
</evidence>
<keyword evidence="2" id="KW-0677">Repeat</keyword>
<accession>A0A402A9Q7</accession>
<dbReference type="Gene3D" id="2.120.10.80">
    <property type="entry name" value="Kelch-type beta propeller"/>
    <property type="match status" value="2"/>
</dbReference>
<evidence type="ECO:0000256" key="2">
    <source>
        <dbReference type="ARBA" id="ARBA00022737"/>
    </source>
</evidence>
<sequence>MSIQQTQSRQWKLLNPAQQPAPRKAGSVVYAGSHGYSLLFGGGGKHDTWAWDGSTWKELKPKTVPPARLQAVMTYDEQRQTVVLFGGVDAHGMPLGDTWLWDGSNWQQASSTQSPQPRLGASMTYDAGQKCVVLFGGEALDGRVGALLNDTWAWDGQSWQQISTTGTPDARRGACLTYDQQYQQAVLFGGVSQTTILGDTWLLNGSQWIQAAPIVNPPARTWANLTYHAQLQQSFLVAGVGDGPTSLHDTWTWDGANWQLTVSSAPFEGGYHSLAYDAKRQELLLYATTTASKPILPGKQQTNMQPLQTTKEPTSLTCVLS</sequence>
<dbReference type="Proteomes" id="UP000287352">
    <property type="component" value="Unassembled WGS sequence"/>
</dbReference>
<comment type="caution">
    <text evidence="4">The sequence shown here is derived from an EMBL/GenBank/DDBJ whole genome shotgun (WGS) entry which is preliminary data.</text>
</comment>
<dbReference type="AlphaFoldDB" id="A0A402A9Q7"/>
<gene>
    <name evidence="4" type="ORF">KTT_57660</name>
</gene>
<evidence type="ECO:0000313" key="5">
    <source>
        <dbReference type="Proteomes" id="UP000287352"/>
    </source>
</evidence>
<feature type="region of interest" description="Disordered" evidence="3">
    <location>
        <begin position="297"/>
        <end position="321"/>
    </location>
</feature>
<organism evidence="4 5">
    <name type="scientific">Tengunoibacter tsumagoiensis</name>
    <dbReference type="NCBI Taxonomy" id="2014871"/>
    <lineage>
        <taxon>Bacteria</taxon>
        <taxon>Bacillati</taxon>
        <taxon>Chloroflexota</taxon>
        <taxon>Ktedonobacteria</taxon>
        <taxon>Ktedonobacterales</taxon>
        <taxon>Dictyobacteraceae</taxon>
        <taxon>Tengunoibacter</taxon>
    </lineage>
</organism>
<feature type="region of interest" description="Disordered" evidence="3">
    <location>
        <begin position="1"/>
        <end position="25"/>
    </location>
</feature>
<proteinExistence type="predicted"/>
<dbReference type="SUPFAM" id="SSF117281">
    <property type="entry name" value="Kelch motif"/>
    <property type="match status" value="1"/>
</dbReference>
<dbReference type="RefSeq" id="WP_161975843.1">
    <property type="nucleotide sequence ID" value="NZ_BIFR01000002.1"/>
</dbReference>
<feature type="compositionally biased region" description="Polar residues" evidence="3">
    <location>
        <begin position="299"/>
        <end position="321"/>
    </location>
</feature>
<evidence type="ECO:0008006" key="6">
    <source>
        <dbReference type="Google" id="ProtNLM"/>
    </source>
</evidence>
<dbReference type="InterPro" id="IPR015915">
    <property type="entry name" value="Kelch-typ_b-propeller"/>
</dbReference>
<dbReference type="PANTHER" id="PTHR46093:SF18">
    <property type="entry name" value="FIBRONECTIN TYPE-III DOMAIN-CONTAINING PROTEIN"/>
    <property type="match status" value="1"/>
</dbReference>
<keyword evidence="5" id="KW-1185">Reference proteome</keyword>
<name>A0A402A9Q7_9CHLR</name>
<dbReference type="PANTHER" id="PTHR46093">
    <property type="entry name" value="ACYL-COA-BINDING DOMAIN-CONTAINING PROTEIN 5"/>
    <property type="match status" value="1"/>
</dbReference>
<feature type="compositionally biased region" description="Polar residues" evidence="3">
    <location>
        <begin position="1"/>
        <end position="10"/>
    </location>
</feature>